<dbReference type="InterPro" id="IPR013785">
    <property type="entry name" value="Aldolase_TIM"/>
</dbReference>
<dbReference type="EMBL" id="JAAIKC010000004">
    <property type="protein sequence ID" value="NEW06908.1"/>
    <property type="molecule type" value="Genomic_DNA"/>
</dbReference>
<evidence type="ECO:0000313" key="4">
    <source>
        <dbReference type="EMBL" id="NEW06908.1"/>
    </source>
</evidence>
<dbReference type="Gene3D" id="3.20.20.70">
    <property type="entry name" value="Aldolase class I"/>
    <property type="match status" value="1"/>
</dbReference>
<dbReference type="SUPFAM" id="SSF51391">
    <property type="entry name" value="Thiamin phosphate synthase"/>
    <property type="match status" value="1"/>
</dbReference>
<dbReference type="InterPro" id="IPR022998">
    <property type="entry name" value="ThiamineP_synth_TenI"/>
</dbReference>
<comment type="pathway">
    <text evidence="1">Cofactor biosynthesis; thiamine diphosphate biosynthesis.</text>
</comment>
<dbReference type="Pfam" id="PF02581">
    <property type="entry name" value="TMP-TENI"/>
    <property type="match status" value="1"/>
</dbReference>
<evidence type="ECO:0000256" key="1">
    <source>
        <dbReference type="ARBA" id="ARBA00004948"/>
    </source>
</evidence>
<dbReference type="GO" id="GO:0005737">
    <property type="term" value="C:cytoplasm"/>
    <property type="evidence" value="ECO:0007669"/>
    <property type="project" value="TreeGrafter"/>
</dbReference>
<gene>
    <name evidence="4" type="ORF">GK047_12935</name>
</gene>
<dbReference type="RefSeq" id="WP_163946890.1">
    <property type="nucleotide sequence ID" value="NZ_JAAIKC010000004.1"/>
</dbReference>
<name>A0A6G3ZXY2_9BACL</name>
<reference evidence="4" key="1">
    <citation type="submission" date="2020-02" db="EMBL/GenBank/DDBJ databases">
        <authorList>
            <person name="Shen X.-R."/>
            <person name="Zhang Y.-X."/>
        </authorList>
    </citation>
    <scope>NUCLEOTIDE SEQUENCE</scope>
    <source>
        <strain evidence="4">SYP-B3998</strain>
    </source>
</reference>
<proteinExistence type="predicted"/>
<evidence type="ECO:0000256" key="2">
    <source>
        <dbReference type="ARBA" id="ARBA00022977"/>
    </source>
</evidence>
<organism evidence="4">
    <name type="scientific">Paenibacillus sp. SYP-B3998</name>
    <dbReference type="NCBI Taxonomy" id="2678564"/>
    <lineage>
        <taxon>Bacteria</taxon>
        <taxon>Bacillati</taxon>
        <taxon>Bacillota</taxon>
        <taxon>Bacilli</taxon>
        <taxon>Bacillales</taxon>
        <taxon>Paenibacillaceae</taxon>
        <taxon>Paenibacillus</taxon>
    </lineage>
</organism>
<protein>
    <submittedName>
        <fullName evidence="4">Thiazole tautomerase TenI</fullName>
    </submittedName>
</protein>
<dbReference type="PANTHER" id="PTHR20857:SF22">
    <property type="entry name" value="THIAZOLE TAUTOMERASE"/>
    <property type="match status" value="1"/>
</dbReference>
<accession>A0A6G3ZXY2</accession>
<dbReference type="PANTHER" id="PTHR20857">
    <property type="entry name" value="THIAMINE-PHOSPHATE PYROPHOSPHORYLASE"/>
    <property type="match status" value="1"/>
</dbReference>
<dbReference type="InterPro" id="IPR036206">
    <property type="entry name" value="ThiamineP_synth_sf"/>
</dbReference>
<comment type="caution">
    <text evidence="4">The sequence shown here is derived from an EMBL/GenBank/DDBJ whole genome shotgun (WGS) entry which is preliminary data.</text>
</comment>
<dbReference type="GO" id="GO:0009228">
    <property type="term" value="P:thiamine biosynthetic process"/>
    <property type="evidence" value="ECO:0007669"/>
    <property type="project" value="UniProtKB-KW"/>
</dbReference>
<evidence type="ECO:0000259" key="3">
    <source>
        <dbReference type="Pfam" id="PF02581"/>
    </source>
</evidence>
<dbReference type="GO" id="GO:0004789">
    <property type="term" value="F:thiamine-phosphate diphosphorylase activity"/>
    <property type="evidence" value="ECO:0007669"/>
    <property type="project" value="TreeGrafter"/>
</dbReference>
<dbReference type="AlphaFoldDB" id="A0A6G3ZXY2"/>
<sequence>MARYELHAISTGKQDWETLTAIAGRIDPYVTAIHLREKSKPLKEIMKGLQMLLEAGISSKRIYINGYPAIAKTSLLGGVHLQGTTPSLSEMKELGLDAARIGVSVHSMEEAWQREQEGADYIMFGHIFTTDSKKDVPPRGLEQLSELTAKVNIPVIAIGGMTPQRVHSVLEAGASGVAVMSGIWEAKDPLKAVKAYANELAQMEANK</sequence>
<keyword evidence="2" id="KW-0784">Thiamine biosynthesis</keyword>
<dbReference type="CDD" id="cd00564">
    <property type="entry name" value="TMP_TenI"/>
    <property type="match status" value="1"/>
</dbReference>
<feature type="domain" description="Thiamine phosphate synthase/TenI" evidence="3">
    <location>
        <begin position="15"/>
        <end position="183"/>
    </location>
</feature>